<gene>
    <name evidence="2" type="ORF">N803_06470</name>
</gene>
<protein>
    <submittedName>
        <fullName evidence="2">Uncharacterized protein</fullName>
    </submittedName>
</protein>
<dbReference type="Proteomes" id="UP000030011">
    <property type="component" value="Unassembled WGS sequence"/>
</dbReference>
<evidence type="ECO:0000313" key="3">
    <source>
        <dbReference type="Proteomes" id="UP000030011"/>
    </source>
</evidence>
<sequence>MIADLEQALEKQRLTEWRTYGEALKAKIEQLAAETPGLNVPVHLTVDPDTFRPDPSRSGWEEDSLEARLLSTALEQTPTPLALPGTPLERLLGAGTA</sequence>
<feature type="region of interest" description="Disordered" evidence="1">
    <location>
        <begin position="76"/>
        <end position="97"/>
    </location>
</feature>
<comment type="caution">
    <text evidence="2">The sequence shown here is derived from an EMBL/GenBank/DDBJ whole genome shotgun (WGS) entry which is preliminary data.</text>
</comment>
<dbReference type="EMBL" id="AVPK01000018">
    <property type="protein sequence ID" value="KGN35552.1"/>
    <property type="molecule type" value="Genomic_DNA"/>
</dbReference>
<reference evidence="2 3" key="1">
    <citation type="submission" date="2013-08" db="EMBL/GenBank/DDBJ databases">
        <title>The genome sequence of Knoellia subterranea.</title>
        <authorList>
            <person name="Zhu W."/>
            <person name="Wang G."/>
        </authorList>
    </citation>
    <scope>NUCLEOTIDE SEQUENCE [LARGE SCALE GENOMIC DNA]</scope>
    <source>
        <strain evidence="2 3">KCTC 19937</strain>
    </source>
</reference>
<keyword evidence="3" id="KW-1185">Reference proteome</keyword>
<feature type="compositionally biased region" description="Low complexity" evidence="1">
    <location>
        <begin position="77"/>
        <end position="88"/>
    </location>
</feature>
<organism evidence="2 3">
    <name type="scientific">Knoellia subterranea KCTC 19937</name>
    <dbReference type="NCBI Taxonomy" id="1385521"/>
    <lineage>
        <taxon>Bacteria</taxon>
        <taxon>Bacillati</taxon>
        <taxon>Actinomycetota</taxon>
        <taxon>Actinomycetes</taxon>
        <taxon>Micrococcales</taxon>
        <taxon>Intrasporangiaceae</taxon>
        <taxon>Knoellia</taxon>
    </lineage>
</organism>
<name>A0A0A0JHP9_9MICO</name>
<dbReference type="STRING" id="1385521.N803_06470"/>
<evidence type="ECO:0000313" key="2">
    <source>
        <dbReference type="EMBL" id="KGN35552.1"/>
    </source>
</evidence>
<dbReference type="AlphaFoldDB" id="A0A0A0JHP9"/>
<evidence type="ECO:0000256" key="1">
    <source>
        <dbReference type="SAM" id="MobiDB-lite"/>
    </source>
</evidence>
<dbReference type="OrthoDB" id="3831228at2"/>
<dbReference type="RefSeq" id="WP_035907514.1">
    <property type="nucleotide sequence ID" value="NZ_AVPK01000018.1"/>
</dbReference>
<proteinExistence type="predicted"/>
<accession>A0A0A0JHP9</accession>